<evidence type="ECO:0000313" key="2">
    <source>
        <dbReference type="Proteomes" id="UP000829362"/>
    </source>
</evidence>
<gene>
    <name evidence="1" type="ORF">SSZBM1_66</name>
</gene>
<proteinExistence type="predicted"/>
<sequence length="780" mass="82449">MAAPKARLYKYVTPPKIKGGATIKIGGKSVASPTSAVANLIKATNSIGATANSIAIIVEDLNTTFGSNMRLQMKQSEEMFNLRQEQLEELKKSKKEEEDRKRKEEGRQKDLAAENTQEKKRNRIAQGVGYVAGGIVGTAFRFLKGLAQVVESVFRAVVVYEIFDWMSKKENVKKIGKMLEALQSIGKFLFNFVSTMVDLGLNGISDFLKNPLSFKGILGLLSFVLALGVLFNPAGIAKLGIKSVLTLFKAGKLIGGLKSFLMGLGNMMKGLLAFVKKRGAAALLVGGAAALGGYLLTRNNGEEKDEGDSEVDVELQALEKESSELAEAAKEKGDKPQKSTGGNVVPVRPQGAANGGWITGPMSGYPVSLDGGQSTSFIGHGTEWVGFPKAASGGAFVVPFDTPATRTNKGLTNMRMRQASAGGYQLPSFPQFSMGGFAPAMGLQVNLPEMAKGGLLDFIASGEGGYNSMNQGTSGGRIVGSTHSAKSKVGKNLTDMTLAEIIKRQDYLMNPKNPQQSNYGLFAVGRYQVIPGTMKSIVKKMGLDLNAKFDKQMQDKIGMGLIQHHRPYAWQYIQGKHNDRRGAMLELAREWASLPHPDTGRTVYGNGNAASHSVGEVAAALDAARSGKPMVTGSDISPADIASSGGDLAPSGDGGGIAPVEEPPTAEGAQNALMAALEKYLPDTAEVPGPNGLVPAKDTGDKLNEAQLKEEEAAAKAEGEGGKVTVGAVQAPPVKVGDTANATPPEPVILPSTYVIPANEFVKPRFGLLADISSEPVSLY</sequence>
<dbReference type="Proteomes" id="UP000829362">
    <property type="component" value="Segment"/>
</dbReference>
<organism evidence="1 2">
    <name type="scientific">Synechococcus phage S-SZBM1</name>
    <dbReference type="NCBI Taxonomy" id="2926475"/>
    <lineage>
        <taxon>Viruses</taxon>
        <taxon>Duplodnaviria</taxon>
        <taxon>Heunggongvirae</taxon>
        <taxon>Uroviricota</taxon>
        <taxon>Caudoviricetes</taxon>
        <taxon>Pantevenvirales</taxon>
        <taxon>Kyanoviridae</taxon>
        <taxon>Shenzhenivirus</taxon>
        <taxon>Shenzhenivirus sszbm1</taxon>
    </lineage>
</organism>
<evidence type="ECO:0000313" key="1">
    <source>
        <dbReference type="EMBL" id="UNH61183.1"/>
    </source>
</evidence>
<protein>
    <submittedName>
        <fullName evidence="1">Lambda lysozyme</fullName>
    </submittedName>
</protein>
<keyword evidence="2" id="KW-1185">Reference proteome</keyword>
<accession>A0AC61TSI5</accession>
<name>A0AC61TSI5_9CAUD</name>
<dbReference type="EMBL" id="OL473597">
    <property type="protein sequence ID" value="UNH61183.1"/>
    <property type="molecule type" value="Genomic_DNA"/>
</dbReference>
<reference evidence="1" key="1">
    <citation type="submission" date="2021-11" db="EMBL/GenBank/DDBJ databases">
        <authorList>
            <person name="Rong C."/>
            <person name="Yang Y."/>
            <person name="Li S."/>
            <person name="Zhou K."/>
            <person name="Xu Y."/>
            <person name="Zhang R."/>
            <person name="Zhang Y."/>
        </authorList>
    </citation>
    <scope>NUCLEOTIDE SEQUENCE</scope>
</reference>